<dbReference type="Proteomes" id="UP000027037">
    <property type="component" value="Unassembled WGS sequence"/>
</dbReference>
<dbReference type="eggNOG" id="COG1843">
    <property type="taxonomic scope" value="Bacteria"/>
</dbReference>
<evidence type="ECO:0000256" key="3">
    <source>
        <dbReference type="ARBA" id="ARBA00022795"/>
    </source>
</evidence>
<dbReference type="InterPro" id="IPR005648">
    <property type="entry name" value="FlgD"/>
</dbReference>
<organism evidence="7 8">
    <name type="scientific">Hyphomonas beringensis</name>
    <dbReference type="NCBI Taxonomy" id="1280946"/>
    <lineage>
        <taxon>Bacteria</taxon>
        <taxon>Pseudomonadati</taxon>
        <taxon>Pseudomonadota</taxon>
        <taxon>Alphaproteobacteria</taxon>
        <taxon>Hyphomonadales</taxon>
        <taxon>Hyphomonadaceae</taxon>
        <taxon>Hyphomonas</taxon>
    </lineage>
</organism>
<keyword evidence="8" id="KW-1185">Reference proteome</keyword>
<keyword evidence="3 5" id="KW-1005">Bacterial flagellum biogenesis</keyword>
<evidence type="ECO:0000256" key="5">
    <source>
        <dbReference type="RuleBase" id="RU362076"/>
    </source>
</evidence>
<dbReference type="RefSeq" id="WP_034799491.1">
    <property type="nucleotide sequence ID" value="NZ_AWFF01000098.1"/>
</dbReference>
<feature type="region of interest" description="Disordered" evidence="6">
    <location>
        <begin position="1"/>
        <end position="23"/>
    </location>
</feature>
<dbReference type="PATRIC" id="fig|1280946.3.peg.3448"/>
<evidence type="ECO:0000313" key="8">
    <source>
        <dbReference type="Proteomes" id="UP000027037"/>
    </source>
</evidence>
<reference evidence="7 8" key="1">
    <citation type="journal article" date="2014" name="Antonie Van Leeuwenhoek">
        <title>Hyphomonas beringensis sp. nov. and Hyphomonas chukchiensis sp. nov., isolated from surface seawater of the Bering Sea and Chukchi Sea.</title>
        <authorList>
            <person name="Li C."/>
            <person name="Lai Q."/>
            <person name="Li G."/>
            <person name="Dong C."/>
            <person name="Wang J."/>
            <person name="Liao Y."/>
            <person name="Shao Z."/>
        </authorList>
    </citation>
    <scope>NUCLEOTIDE SEQUENCE [LARGE SCALE GENOMIC DNA]</scope>
    <source>
        <strain evidence="7 8">25B14_1</strain>
    </source>
</reference>
<dbReference type="GO" id="GO:0044781">
    <property type="term" value="P:bacterial-type flagellum organization"/>
    <property type="evidence" value="ECO:0007669"/>
    <property type="project" value="UniProtKB-UniRule"/>
</dbReference>
<dbReference type="Pfam" id="PF03963">
    <property type="entry name" value="FlgD"/>
    <property type="match status" value="1"/>
</dbReference>
<comment type="function">
    <text evidence="4 5">Required for flagellar hook formation. May act as a scaffolding protein.</text>
</comment>
<dbReference type="EMBL" id="AWFF01000098">
    <property type="protein sequence ID" value="KCZ51048.1"/>
    <property type="molecule type" value="Genomic_DNA"/>
</dbReference>
<protein>
    <recommendedName>
        <fullName evidence="2 5">Basal-body rod modification protein FlgD</fullName>
    </recommendedName>
</protein>
<dbReference type="AlphaFoldDB" id="A0A062TZY0"/>
<evidence type="ECO:0000256" key="4">
    <source>
        <dbReference type="ARBA" id="ARBA00024746"/>
    </source>
</evidence>
<proteinExistence type="inferred from homology"/>
<dbReference type="OrthoDB" id="9785233at2"/>
<dbReference type="STRING" id="1280946.HY29_06760"/>
<gene>
    <name evidence="7" type="ORF">HY29_06760</name>
</gene>
<name>A0A062TZY0_9PROT</name>
<evidence type="ECO:0000256" key="6">
    <source>
        <dbReference type="SAM" id="MobiDB-lite"/>
    </source>
</evidence>
<comment type="similarity">
    <text evidence="1 5">Belongs to the FlgD family.</text>
</comment>
<comment type="caution">
    <text evidence="7">The sequence shown here is derived from an EMBL/GenBank/DDBJ whole genome shotgun (WGS) entry which is preliminary data.</text>
</comment>
<evidence type="ECO:0000256" key="2">
    <source>
        <dbReference type="ARBA" id="ARBA00016013"/>
    </source>
</evidence>
<sequence length="228" mass="24631">MSTVDSATVAQAGTNSASASPATQKFGEEFTSFIKLLTAQVQNQDPLAPMDSTQFVDQLATFSSLEQQVRTNDSLGGISSLIGELHTMFASEWLGEKVTIESSWIPYSGSEIEYQDGAPADADKAYLTVRDPDGELVWTETLNLDEDVHSWNGQTTSGDPADPDTVYEFNIDYYRGAEYLGLSAPQVITTITDVGTENGALRFGTDSHLTADLYSVQKFKAPAGSSEE</sequence>
<accession>A0A062TZY0</accession>
<evidence type="ECO:0000313" key="7">
    <source>
        <dbReference type="EMBL" id="KCZ51048.1"/>
    </source>
</evidence>
<evidence type="ECO:0000256" key="1">
    <source>
        <dbReference type="ARBA" id="ARBA00010577"/>
    </source>
</evidence>